<name>A0A1E5D8L0_9VIBR</name>
<dbReference type="EMBL" id="AJYW02000011">
    <property type="protein sequence ID" value="OEE80101.1"/>
    <property type="molecule type" value="Genomic_DNA"/>
</dbReference>
<reference evidence="2 3" key="1">
    <citation type="journal article" date="2012" name="Science">
        <title>Ecological populations of bacteria act as socially cohesive units of antibiotic production and resistance.</title>
        <authorList>
            <person name="Cordero O.X."/>
            <person name="Wildschutte H."/>
            <person name="Kirkup B."/>
            <person name="Proehl S."/>
            <person name="Ngo L."/>
            <person name="Hussain F."/>
            <person name="Le Roux F."/>
            <person name="Mincer T."/>
            <person name="Polz M.F."/>
        </authorList>
    </citation>
    <scope>NUCLEOTIDE SEQUENCE [LARGE SCALE GENOMIC DNA]</scope>
    <source>
        <strain evidence="2 3">FF-238</strain>
    </source>
</reference>
<evidence type="ECO:0008006" key="4">
    <source>
        <dbReference type="Google" id="ProtNLM"/>
    </source>
</evidence>
<dbReference type="RefSeq" id="WP_017053550.1">
    <property type="nucleotide sequence ID" value="NZ_AJYW02000011.1"/>
</dbReference>
<protein>
    <recommendedName>
        <fullName evidence="4">Asparaginyl-tRNA synthetase</fullName>
    </recommendedName>
</protein>
<feature type="transmembrane region" description="Helical" evidence="1">
    <location>
        <begin position="42"/>
        <end position="63"/>
    </location>
</feature>
<dbReference type="Proteomes" id="UP000094165">
    <property type="component" value="Unassembled WGS sequence"/>
</dbReference>
<feature type="transmembrane region" description="Helical" evidence="1">
    <location>
        <begin position="12"/>
        <end position="30"/>
    </location>
</feature>
<evidence type="ECO:0000313" key="3">
    <source>
        <dbReference type="Proteomes" id="UP000094165"/>
    </source>
</evidence>
<keyword evidence="1" id="KW-1133">Transmembrane helix</keyword>
<keyword evidence="3" id="KW-1185">Reference proteome</keyword>
<keyword evidence="1" id="KW-0812">Transmembrane</keyword>
<evidence type="ECO:0000256" key="1">
    <source>
        <dbReference type="SAM" id="Phobius"/>
    </source>
</evidence>
<proteinExistence type="predicted"/>
<comment type="caution">
    <text evidence="2">The sequence shown here is derived from an EMBL/GenBank/DDBJ whole genome shotgun (WGS) entry which is preliminary data.</text>
</comment>
<accession>A0A1E5D8L0</accession>
<gene>
    <name evidence="2" type="ORF">A130_10265</name>
</gene>
<keyword evidence="1" id="KW-0472">Membrane</keyword>
<sequence>MKTTATKHEIRLIIVAIIGALLLIFGHLILAKSFSHFPWAEITAALIPFLMFALCVGSIHYAVNADDSDHSNNSDSNNSDSNSNSNS</sequence>
<dbReference type="AlphaFoldDB" id="A0A1E5D8L0"/>
<evidence type="ECO:0000313" key="2">
    <source>
        <dbReference type="EMBL" id="OEE80101.1"/>
    </source>
</evidence>
<organism evidence="2 3">
    <name type="scientific">Vibrio genomosp. F6 str. FF-238</name>
    <dbReference type="NCBI Taxonomy" id="1191298"/>
    <lineage>
        <taxon>Bacteria</taxon>
        <taxon>Pseudomonadati</taxon>
        <taxon>Pseudomonadota</taxon>
        <taxon>Gammaproteobacteria</taxon>
        <taxon>Vibrionales</taxon>
        <taxon>Vibrionaceae</taxon>
        <taxon>Vibrio</taxon>
    </lineage>
</organism>
<feature type="non-terminal residue" evidence="2">
    <location>
        <position position="87"/>
    </location>
</feature>